<dbReference type="RefSeq" id="WP_151175329.1">
    <property type="nucleotide sequence ID" value="NZ_CP042906.1"/>
</dbReference>
<keyword evidence="1" id="KW-0479">Metal-binding</keyword>
<evidence type="ECO:0000313" key="3">
    <source>
        <dbReference type="EMBL" id="QEX14818.1"/>
    </source>
</evidence>
<dbReference type="SUPFAM" id="SSF51182">
    <property type="entry name" value="RmlC-like cupins"/>
    <property type="match status" value="1"/>
</dbReference>
<evidence type="ECO:0000256" key="1">
    <source>
        <dbReference type="ARBA" id="ARBA00022723"/>
    </source>
</evidence>
<sequence>MTDKPTSIDADGVFAPFSAERAPWQEEFNHGRYGSRWQQLGDFGGGSHLGVLREELLPGWQSNLLHYHLLEEEHVFILEGMLTLRLGDKSYVMKPGDHVCFPAGQAVGHCLVNHTDKPCRYLLIGERNPHDVCVYPETGRVGVKLMGEGYRRAARMAYWEDAP</sequence>
<dbReference type="OrthoDB" id="116921at2"/>
<gene>
    <name evidence="3" type="ORF">FRZ44_00930</name>
</gene>
<dbReference type="InterPro" id="IPR013096">
    <property type="entry name" value="Cupin_2"/>
</dbReference>
<keyword evidence="4" id="KW-1185">Reference proteome</keyword>
<organism evidence="3 4">
    <name type="scientific">Hypericibacter terrae</name>
    <dbReference type="NCBI Taxonomy" id="2602015"/>
    <lineage>
        <taxon>Bacteria</taxon>
        <taxon>Pseudomonadati</taxon>
        <taxon>Pseudomonadota</taxon>
        <taxon>Alphaproteobacteria</taxon>
        <taxon>Rhodospirillales</taxon>
        <taxon>Dongiaceae</taxon>
        <taxon>Hypericibacter</taxon>
    </lineage>
</organism>
<dbReference type="PANTHER" id="PTHR35848:SF9">
    <property type="entry name" value="SLL1358 PROTEIN"/>
    <property type="match status" value="1"/>
</dbReference>
<protein>
    <recommendedName>
        <fullName evidence="2">Cupin type-2 domain-containing protein</fullName>
    </recommendedName>
</protein>
<dbReference type="InterPro" id="IPR014710">
    <property type="entry name" value="RmlC-like_jellyroll"/>
</dbReference>
<reference evidence="3 4" key="1">
    <citation type="submission" date="2019-08" db="EMBL/GenBank/DDBJ databases">
        <title>Hyperibacter terrae gen. nov., sp. nov. and Hyperibacter viscosus sp. nov., two new members in the family Rhodospirillaceae isolated from the rhizosphere of Hypericum perforatum.</title>
        <authorList>
            <person name="Noviana Z."/>
        </authorList>
    </citation>
    <scope>NUCLEOTIDE SEQUENCE [LARGE SCALE GENOMIC DNA]</scope>
    <source>
        <strain evidence="3 4">R5913</strain>
    </source>
</reference>
<dbReference type="Pfam" id="PF07883">
    <property type="entry name" value="Cupin_2"/>
    <property type="match status" value="1"/>
</dbReference>
<dbReference type="InterPro" id="IPR051610">
    <property type="entry name" value="GPI/OXD"/>
</dbReference>
<feature type="domain" description="Cupin type-2" evidence="2">
    <location>
        <begin position="54"/>
        <end position="124"/>
    </location>
</feature>
<evidence type="ECO:0000313" key="4">
    <source>
        <dbReference type="Proteomes" id="UP000326202"/>
    </source>
</evidence>
<dbReference type="GO" id="GO:0046872">
    <property type="term" value="F:metal ion binding"/>
    <property type="evidence" value="ECO:0007669"/>
    <property type="project" value="UniProtKB-KW"/>
</dbReference>
<dbReference type="CDD" id="cd02224">
    <property type="entry name" value="cupin_SPO2919-like"/>
    <property type="match status" value="1"/>
</dbReference>
<proteinExistence type="predicted"/>
<dbReference type="Gene3D" id="2.60.120.10">
    <property type="entry name" value="Jelly Rolls"/>
    <property type="match status" value="1"/>
</dbReference>
<dbReference type="EMBL" id="CP042906">
    <property type="protein sequence ID" value="QEX14818.1"/>
    <property type="molecule type" value="Genomic_DNA"/>
</dbReference>
<dbReference type="AlphaFoldDB" id="A0A5J6MC30"/>
<dbReference type="PANTHER" id="PTHR35848">
    <property type="entry name" value="OXALATE-BINDING PROTEIN"/>
    <property type="match status" value="1"/>
</dbReference>
<dbReference type="Proteomes" id="UP000326202">
    <property type="component" value="Chromosome"/>
</dbReference>
<name>A0A5J6MC30_9PROT</name>
<dbReference type="KEGG" id="htq:FRZ44_00930"/>
<accession>A0A5J6MC30</accession>
<dbReference type="InterPro" id="IPR011051">
    <property type="entry name" value="RmlC_Cupin_sf"/>
</dbReference>
<evidence type="ECO:0000259" key="2">
    <source>
        <dbReference type="Pfam" id="PF07883"/>
    </source>
</evidence>